<dbReference type="AlphaFoldDB" id="F7YXH6"/>
<dbReference type="KEGG" id="tta:Theth_0528"/>
<proteinExistence type="predicted"/>
<dbReference type="NCBIfam" id="NF003323">
    <property type="entry name" value="PRK04334.1-3"/>
    <property type="match status" value="1"/>
</dbReference>
<keyword evidence="2" id="KW-1185">Reference proteome</keyword>
<dbReference type="Proteomes" id="UP000006804">
    <property type="component" value="Chromosome"/>
</dbReference>
<evidence type="ECO:0000313" key="1">
    <source>
        <dbReference type="EMBL" id="AEH50617.1"/>
    </source>
</evidence>
<dbReference type="STRING" id="688269.Theth_0528"/>
<evidence type="ECO:0000313" key="2">
    <source>
        <dbReference type="Proteomes" id="UP000006804"/>
    </source>
</evidence>
<accession>F7YXH6</accession>
<organism evidence="1 2">
    <name type="scientific">Pseudothermotoga thermarum DSM 5069</name>
    <dbReference type="NCBI Taxonomy" id="688269"/>
    <lineage>
        <taxon>Bacteria</taxon>
        <taxon>Thermotogati</taxon>
        <taxon>Thermotogota</taxon>
        <taxon>Thermotogae</taxon>
        <taxon>Thermotogales</taxon>
        <taxon>Thermotogaceae</taxon>
        <taxon>Pseudothermotoga</taxon>
    </lineage>
</organism>
<protein>
    <submittedName>
        <fullName evidence="1">ApbE family lipoprotein</fullName>
    </submittedName>
</protein>
<reference evidence="1 2" key="1">
    <citation type="submission" date="2010-11" db="EMBL/GenBank/DDBJ databases">
        <title>The complete genome of Thermotoga thermarum DSM 5069.</title>
        <authorList>
            <consortium name="US DOE Joint Genome Institute (JGI-PGF)"/>
            <person name="Lucas S."/>
            <person name="Copeland A."/>
            <person name="Lapidus A."/>
            <person name="Bruce D."/>
            <person name="Goodwin L."/>
            <person name="Pitluck S."/>
            <person name="Kyrpides N."/>
            <person name="Mavromatis K."/>
            <person name="Ivanova N."/>
            <person name="Zeytun A."/>
            <person name="Brettin T."/>
            <person name="Detter J.C."/>
            <person name="Tapia R."/>
            <person name="Han C."/>
            <person name="Land M."/>
            <person name="Hauser L."/>
            <person name="Markowitz V."/>
            <person name="Cheng J.-F."/>
            <person name="Hugenholtz P."/>
            <person name="Woyke T."/>
            <person name="Wu D."/>
            <person name="Spring S."/>
            <person name="Schroeder M."/>
            <person name="Brambilla E."/>
            <person name="Klenk H.-P."/>
            <person name="Eisen J.A."/>
        </authorList>
    </citation>
    <scope>NUCLEOTIDE SEQUENCE [LARGE SCALE GENOMIC DNA]</scope>
    <source>
        <strain evidence="1 2">DSM 5069</strain>
    </source>
</reference>
<dbReference type="PIRSF" id="PIRSF006421">
    <property type="entry name" value="UCP006421"/>
    <property type="match status" value="1"/>
</dbReference>
<name>F7YXH6_9THEM</name>
<dbReference type="RefSeq" id="WP_013931840.1">
    <property type="nucleotide sequence ID" value="NC_015707.1"/>
</dbReference>
<dbReference type="Gene3D" id="3.10.520.10">
    <property type="entry name" value="ApbE-like domains"/>
    <property type="match status" value="1"/>
</dbReference>
<dbReference type="eggNOG" id="COG2122">
    <property type="taxonomic scope" value="Bacteria"/>
</dbReference>
<dbReference type="OrthoDB" id="9787842at2"/>
<gene>
    <name evidence="1" type="ORF">Theth_0528</name>
</gene>
<dbReference type="SUPFAM" id="SSF143631">
    <property type="entry name" value="ApbE-like"/>
    <property type="match status" value="1"/>
</dbReference>
<dbReference type="EMBL" id="CP002351">
    <property type="protein sequence ID" value="AEH50617.1"/>
    <property type="molecule type" value="Genomic_DNA"/>
</dbReference>
<dbReference type="HOGENOM" id="CLU_074757_1_0_0"/>
<sequence>MERFYRNWHSGKLNHFVVQVEETDLWIEIDRFEPQIKEAVYKLVKKLREDLKRYIKHHSNFLTSLEPVQVEQNAPEIVLEMAQAGNLAKVGPMAAVAGAVADKVGKFLSEEFNCKEVIVENGGDIYLKSQNEVIVGIYAGKSPLSGKVGLKIPPGEWGICTSSGTVGHSLSFGKADAVTIVSENATIADAFATYYCNMVKDKKDVEKVLEIVDKNYVKTIVVIIEDKLGIVGEHELVILEGSEA</sequence>
<keyword evidence="1" id="KW-0449">Lipoprotein</keyword>
<dbReference type="InterPro" id="IPR007183">
    <property type="entry name" value="UPF0280"/>
</dbReference>
<dbReference type="InterPro" id="IPR003374">
    <property type="entry name" value="ApbE-like_sf"/>
</dbReference>
<dbReference type="PATRIC" id="fig|688269.3.peg.548"/>